<reference evidence="2 3" key="1">
    <citation type="submission" date="2014-04" db="EMBL/GenBank/DDBJ databases">
        <title>A comprehensive comparison of genomes of Erythrobacter spp. Strains.</title>
        <authorList>
            <person name="Zheng Q."/>
        </authorList>
    </citation>
    <scope>NUCLEOTIDE SEQUENCE [LARGE SCALE GENOMIC DNA]</scope>
    <source>
        <strain evidence="2 3">DSM 8509</strain>
    </source>
</reference>
<dbReference type="InterPro" id="IPR023606">
    <property type="entry name" value="CoA-Trfase_III_dom_1_sf"/>
</dbReference>
<accession>A0A074MXZ5</accession>
<dbReference type="EMBL" id="JMIX01000004">
    <property type="protein sequence ID" value="KEO96698.1"/>
    <property type="molecule type" value="Genomic_DNA"/>
</dbReference>
<dbReference type="InterPro" id="IPR050483">
    <property type="entry name" value="CoA-transferase_III_domain"/>
</dbReference>
<dbReference type="OrthoDB" id="5720311at2"/>
<dbReference type="PATRIC" id="fig|39960.10.peg.2842"/>
<evidence type="ECO:0000313" key="2">
    <source>
        <dbReference type="EMBL" id="KEO96698.1"/>
    </source>
</evidence>
<keyword evidence="1 2" id="KW-0808">Transferase</keyword>
<evidence type="ECO:0000256" key="1">
    <source>
        <dbReference type="ARBA" id="ARBA00022679"/>
    </source>
</evidence>
<dbReference type="PANTHER" id="PTHR48207">
    <property type="entry name" value="SUCCINATE--HYDROXYMETHYLGLUTARATE COA-TRANSFERASE"/>
    <property type="match status" value="1"/>
</dbReference>
<dbReference type="KEGG" id="elq:Ga0102493_11590"/>
<protein>
    <submittedName>
        <fullName evidence="2">CoA-transferase</fullName>
    </submittedName>
</protein>
<sequence>MAEGALSGLRLIEMGQLIAGPFCGQLMADHGAEVIKVEPPKVGDAMRNWGQGVPLWFSVVARGKKSITLNLREKEGQAIVRQLAAKADFLLENFRPGTLERWNLGWEELSAINEALIMIRVSGYGQTGPYSSRAGYGGIGEAMGGMRYIAGEPDRPPSRAGLSIGDSLAATYACLGALMALEHRHRTGKGQVVDSAIYEAVLAMMESTVPEYTVTGHIRERTGSILPKIAPSNVYPTKDGSVLVAGNQDSVWKRMATMMGMAELGDDPRYNSHVARGERQAELDDMIGEWTKQRTSKEVLELCEEHGVPAGNIYRAPEMLDDPHFVAREAIVEVPHPKYENFRMQNVAPKLSATPGGIEWVGPELGQHNEEVYGELLGMDSRAMSDLAERGII</sequence>
<dbReference type="Pfam" id="PF02515">
    <property type="entry name" value="CoA_transf_3"/>
    <property type="match status" value="1"/>
</dbReference>
<dbReference type="GO" id="GO:0008410">
    <property type="term" value="F:CoA-transferase activity"/>
    <property type="evidence" value="ECO:0007669"/>
    <property type="project" value="TreeGrafter"/>
</dbReference>
<dbReference type="Gene3D" id="3.40.50.10540">
    <property type="entry name" value="Crotonobetainyl-coa:carnitine coa-transferase, domain 1"/>
    <property type="match status" value="1"/>
</dbReference>
<dbReference type="PANTHER" id="PTHR48207:SF3">
    <property type="entry name" value="SUCCINATE--HYDROXYMETHYLGLUTARATE COA-TRANSFERASE"/>
    <property type="match status" value="1"/>
</dbReference>
<dbReference type="SUPFAM" id="SSF89796">
    <property type="entry name" value="CoA-transferase family III (CaiB/BaiF)"/>
    <property type="match status" value="1"/>
</dbReference>
<dbReference type="InterPro" id="IPR044855">
    <property type="entry name" value="CoA-Trfase_III_dom3_sf"/>
</dbReference>
<dbReference type="Gene3D" id="3.30.1540.10">
    <property type="entry name" value="formyl-coa transferase, domain 3"/>
    <property type="match status" value="1"/>
</dbReference>
<dbReference type="InterPro" id="IPR003673">
    <property type="entry name" value="CoA-Trfase_fam_III"/>
</dbReference>
<dbReference type="RefSeq" id="WP_051697727.1">
    <property type="nucleotide sequence ID" value="NZ_CP017057.1"/>
</dbReference>
<evidence type="ECO:0000313" key="3">
    <source>
        <dbReference type="Proteomes" id="UP000027866"/>
    </source>
</evidence>
<dbReference type="Proteomes" id="UP000027866">
    <property type="component" value="Unassembled WGS sequence"/>
</dbReference>
<name>A0A074MXZ5_9SPHN</name>
<comment type="caution">
    <text evidence="2">The sequence shown here is derived from an EMBL/GenBank/DDBJ whole genome shotgun (WGS) entry which is preliminary data.</text>
</comment>
<dbReference type="AlphaFoldDB" id="A0A074MXZ5"/>
<keyword evidence="3" id="KW-1185">Reference proteome</keyword>
<organism evidence="2 3">
    <name type="scientific">Erythrobacter litoralis</name>
    <dbReference type="NCBI Taxonomy" id="39960"/>
    <lineage>
        <taxon>Bacteria</taxon>
        <taxon>Pseudomonadati</taxon>
        <taxon>Pseudomonadota</taxon>
        <taxon>Alphaproteobacteria</taxon>
        <taxon>Sphingomonadales</taxon>
        <taxon>Erythrobacteraceae</taxon>
        <taxon>Erythrobacter/Porphyrobacter group</taxon>
        <taxon>Erythrobacter</taxon>
    </lineage>
</organism>
<proteinExistence type="predicted"/>
<gene>
    <name evidence="2" type="ORF">EH32_08425</name>
</gene>